<sequence length="381" mass="40190">MATSPVLFLSAHRSVRGQGVFERIATPAQGGALQRDVVAALQRARDAGIADPIAIGAIPFDASRPSALIVPERSEIFSRDAVPFAVNDGGALPPIVASHSIPGEDRFKQGVRQAVANFGLSDIRKAVLSRVLEVELAGPADPARIFASLAAQNPTGYQFRVPLADGAELVGVSPELLLRKEGAAIVSNPLAGSARRQPDSDSDAAAAGALLESPKDLREHGYVTDDIRRLLLPLCDTLDVPQGPSLLSTNAMWHLSTRIEGTLRQPDMSALELACILHPTPAVCGYPTRLARKLIDLVEPFERDLFAGIVGWMDADGNGEWAVTIRCGTVQGNRIRLFAGAGIVADSCPDAEWAETQGKLGTMLRALGASRPAPAITAEAA</sequence>
<dbReference type="SUPFAM" id="SSF56322">
    <property type="entry name" value="ADC synthase"/>
    <property type="match status" value="1"/>
</dbReference>
<evidence type="ECO:0000256" key="2">
    <source>
        <dbReference type="ARBA" id="ARBA00005297"/>
    </source>
</evidence>
<protein>
    <recommendedName>
        <fullName evidence="3">isochorismate synthase</fullName>
        <ecNumber evidence="3">5.4.4.2</ecNumber>
    </recommendedName>
    <alternativeName>
        <fullName evidence="5">Isochorismate mutase</fullName>
    </alternativeName>
</protein>
<dbReference type="Pfam" id="PF00425">
    <property type="entry name" value="Chorismate_bind"/>
    <property type="match status" value="1"/>
</dbReference>
<dbReference type="PANTHER" id="PTHR42839:SF2">
    <property type="entry name" value="ISOCHORISMATE SYNTHASE ENTC"/>
    <property type="match status" value="1"/>
</dbReference>
<evidence type="ECO:0000256" key="4">
    <source>
        <dbReference type="ARBA" id="ARBA00023235"/>
    </source>
</evidence>
<dbReference type="EC" id="5.4.4.2" evidence="3"/>
<accession>A0AA87Y331</accession>
<comment type="similarity">
    <text evidence="2">Belongs to the isochorismate synthase family.</text>
</comment>
<keyword evidence="4" id="KW-0413">Isomerase</keyword>
<organism evidence="7 8">
    <name type="scientific">Pseudoduganella plicata</name>
    <dbReference type="NCBI Taxonomy" id="321984"/>
    <lineage>
        <taxon>Bacteria</taxon>
        <taxon>Pseudomonadati</taxon>
        <taxon>Pseudomonadota</taxon>
        <taxon>Betaproteobacteria</taxon>
        <taxon>Burkholderiales</taxon>
        <taxon>Oxalobacteraceae</taxon>
        <taxon>Telluria group</taxon>
        <taxon>Pseudoduganella</taxon>
    </lineage>
</organism>
<dbReference type="InterPro" id="IPR015890">
    <property type="entry name" value="Chorismate_C"/>
</dbReference>
<dbReference type="InterPro" id="IPR004561">
    <property type="entry name" value="IsoChor_synthase"/>
</dbReference>
<dbReference type="Proteomes" id="UP000619512">
    <property type="component" value="Unassembled WGS sequence"/>
</dbReference>
<dbReference type="PANTHER" id="PTHR42839">
    <property type="entry name" value="ISOCHORISMATE SYNTHASE ENTC"/>
    <property type="match status" value="1"/>
</dbReference>
<evidence type="ECO:0000313" key="8">
    <source>
        <dbReference type="Proteomes" id="UP000619512"/>
    </source>
</evidence>
<reference evidence="7" key="2">
    <citation type="submission" date="2022-12" db="EMBL/GenBank/DDBJ databases">
        <authorList>
            <person name="Sun Q."/>
            <person name="Kim S."/>
        </authorList>
    </citation>
    <scope>NUCLEOTIDE SEQUENCE</scope>
    <source>
        <strain evidence="7">KCTC 12344</strain>
    </source>
</reference>
<evidence type="ECO:0000256" key="1">
    <source>
        <dbReference type="ARBA" id="ARBA00000799"/>
    </source>
</evidence>
<dbReference type="RefSeq" id="WP_189568831.1">
    <property type="nucleotide sequence ID" value="NZ_BMWW01000003.1"/>
</dbReference>
<comment type="catalytic activity">
    <reaction evidence="1">
        <text>chorismate = isochorismate</text>
        <dbReference type="Rhea" id="RHEA:18985"/>
        <dbReference type="ChEBI" id="CHEBI:29748"/>
        <dbReference type="ChEBI" id="CHEBI:29780"/>
        <dbReference type="EC" id="5.4.4.2"/>
    </reaction>
</comment>
<proteinExistence type="inferred from homology"/>
<evidence type="ECO:0000259" key="6">
    <source>
        <dbReference type="Pfam" id="PF00425"/>
    </source>
</evidence>
<evidence type="ECO:0000256" key="5">
    <source>
        <dbReference type="ARBA" id="ARBA00041564"/>
    </source>
</evidence>
<dbReference type="EMBL" id="BMWW01000003">
    <property type="protein sequence ID" value="GGY89495.1"/>
    <property type="molecule type" value="Genomic_DNA"/>
</dbReference>
<dbReference type="NCBIfam" id="TIGR00543">
    <property type="entry name" value="isochor_syn"/>
    <property type="match status" value="1"/>
</dbReference>
<evidence type="ECO:0000256" key="3">
    <source>
        <dbReference type="ARBA" id="ARBA00012824"/>
    </source>
</evidence>
<reference evidence="7" key="1">
    <citation type="journal article" date="2014" name="Int. J. Syst. Evol. Microbiol.">
        <title>Complete genome sequence of Corynebacterium casei LMG S-19264T (=DSM 44701T), isolated from a smear-ripened cheese.</title>
        <authorList>
            <consortium name="US DOE Joint Genome Institute (JGI-PGF)"/>
            <person name="Walter F."/>
            <person name="Albersmeier A."/>
            <person name="Kalinowski J."/>
            <person name="Ruckert C."/>
        </authorList>
    </citation>
    <scope>NUCLEOTIDE SEQUENCE</scope>
    <source>
        <strain evidence="7">KCTC 12344</strain>
    </source>
</reference>
<feature type="domain" description="Chorismate-utilising enzyme C-terminal" evidence="6">
    <location>
        <begin position="105"/>
        <end position="359"/>
    </location>
</feature>
<dbReference type="Gene3D" id="3.60.120.10">
    <property type="entry name" value="Anthranilate synthase"/>
    <property type="match status" value="1"/>
</dbReference>
<dbReference type="InterPro" id="IPR005801">
    <property type="entry name" value="ADC_synthase"/>
</dbReference>
<comment type="caution">
    <text evidence="7">The sequence shown here is derived from an EMBL/GenBank/DDBJ whole genome shotgun (WGS) entry which is preliminary data.</text>
</comment>
<dbReference type="AlphaFoldDB" id="A0AA87Y331"/>
<evidence type="ECO:0000313" key="7">
    <source>
        <dbReference type="EMBL" id="GGY89495.1"/>
    </source>
</evidence>
<name>A0AA87Y331_9BURK</name>
<gene>
    <name evidence="7" type="ORF">GCM10007388_23770</name>
</gene>
<dbReference type="GO" id="GO:0008909">
    <property type="term" value="F:isochorismate synthase activity"/>
    <property type="evidence" value="ECO:0007669"/>
    <property type="project" value="UniProtKB-EC"/>
</dbReference>